<sequence length="33" mass="3445">MMPALLSCVGTSPKFNHCNIVILPTSIASNSPT</sequence>
<dbReference type="EMBL" id="GGEC01060465">
    <property type="protein sequence ID" value="MBX40949.1"/>
    <property type="molecule type" value="Transcribed_RNA"/>
</dbReference>
<evidence type="ECO:0000313" key="1">
    <source>
        <dbReference type="EMBL" id="MBX40949.1"/>
    </source>
</evidence>
<name>A0A2P2NES2_RHIMU</name>
<dbReference type="AlphaFoldDB" id="A0A2P2NES2"/>
<accession>A0A2P2NES2</accession>
<reference evidence="1" key="1">
    <citation type="submission" date="2018-02" db="EMBL/GenBank/DDBJ databases">
        <title>Rhizophora mucronata_Transcriptome.</title>
        <authorList>
            <person name="Meera S.P."/>
            <person name="Sreeshan A."/>
            <person name="Augustine A."/>
        </authorList>
    </citation>
    <scope>NUCLEOTIDE SEQUENCE</scope>
    <source>
        <tissue evidence="1">Leaf</tissue>
    </source>
</reference>
<proteinExistence type="predicted"/>
<protein>
    <submittedName>
        <fullName evidence="1">Uncharacterized protein</fullName>
    </submittedName>
</protein>
<organism evidence="1">
    <name type="scientific">Rhizophora mucronata</name>
    <name type="common">Asiatic mangrove</name>
    <dbReference type="NCBI Taxonomy" id="61149"/>
    <lineage>
        <taxon>Eukaryota</taxon>
        <taxon>Viridiplantae</taxon>
        <taxon>Streptophyta</taxon>
        <taxon>Embryophyta</taxon>
        <taxon>Tracheophyta</taxon>
        <taxon>Spermatophyta</taxon>
        <taxon>Magnoliopsida</taxon>
        <taxon>eudicotyledons</taxon>
        <taxon>Gunneridae</taxon>
        <taxon>Pentapetalae</taxon>
        <taxon>rosids</taxon>
        <taxon>fabids</taxon>
        <taxon>Malpighiales</taxon>
        <taxon>Rhizophoraceae</taxon>
        <taxon>Rhizophora</taxon>
    </lineage>
</organism>